<reference evidence="2 3" key="2">
    <citation type="journal article" date="2017" name="Genome Announc.">
        <title>Draft genome sequence of Aquitalea magnusonii strain H3, a plant growth-promoting bacterium of duckweed Lemna minor.</title>
        <authorList>
            <person name="Ishizawa H."/>
            <person name="Kuroda M."/>
            <person name="Ike M."/>
        </authorList>
    </citation>
    <scope>NUCLEOTIDE SEQUENCE [LARGE SCALE GENOMIC DNA]</scope>
    <source>
        <strain evidence="2 3">H3</strain>
    </source>
</reference>
<evidence type="ECO:0000256" key="1">
    <source>
        <dbReference type="SAM" id="MobiDB-lite"/>
    </source>
</evidence>
<dbReference type="RefSeq" id="WP_089085980.1">
    <property type="nucleotide sequence ID" value="NZ_AP018823.1"/>
</dbReference>
<reference evidence="3" key="3">
    <citation type="journal article" date="2017" name="Plant Physiol. Biochem.">
        <title>Differential oxidative and antioxidative response of duckweed Lemna minor toward plant growth promoting/inhibiting bacteria.</title>
        <authorList>
            <person name="Ishizawa H."/>
            <person name="Kuroda M."/>
            <person name="Morikawa M."/>
            <person name="Ike M."/>
        </authorList>
    </citation>
    <scope>NUCLEOTIDE SEQUENCE [LARGE SCALE GENOMIC DNA]</scope>
    <source>
        <strain evidence="3">H3</strain>
    </source>
</reference>
<gene>
    <name evidence="2" type="ORF">DLM_2578</name>
</gene>
<accession>A0A3G9GFN5</accession>
<protein>
    <submittedName>
        <fullName evidence="2">Uncharacterized protein</fullName>
    </submittedName>
</protein>
<keyword evidence="3" id="KW-1185">Reference proteome</keyword>
<dbReference type="KEGG" id="amah:DLM_2578"/>
<reference evidence="3" key="1">
    <citation type="journal article" date="2017" name="Biotechnol. Biofuels">
        <title>Evaluation of environmental bacterial communities as a factor affecting the growth of duckweed Lemna minor.</title>
        <authorList>
            <person name="Ishizawa H."/>
            <person name="Kuroda M."/>
            <person name="Morikawa M."/>
            <person name="Ike M."/>
        </authorList>
    </citation>
    <scope>NUCLEOTIDE SEQUENCE [LARGE SCALE GENOMIC DNA]</scope>
    <source>
        <strain evidence="3">H3</strain>
    </source>
</reference>
<proteinExistence type="predicted"/>
<evidence type="ECO:0000313" key="2">
    <source>
        <dbReference type="EMBL" id="BBF86184.1"/>
    </source>
</evidence>
<sequence length="78" mass="7929">MDHTPYLGMACCGLMAAAQAGQPAAEPPPAVPALQQPAPANSSYQCLNPAQQLHAMLARYALKCGDAACPLCNPPAAP</sequence>
<feature type="region of interest" description="Disordered" evidence="1">
    <location>
        <begin position="22"/>
        <end position="41"/>
    </location>
</feature>
<evidence type="ECO:0000313" key="3">
    <source>
        <dbReference type="Proteomes" id="UP000198290"/>
    </source>
</evidence>
<dbReference type="EMBL" id="AP018823">
    <property type="protein sequence ID" value="BBF86184.1"/>
    <property type="molecule type" value="Genomic_DNA"/>
</dbReference>
<name>A0A3G9GFN5_9NEIS</name>
<dbReference type="AlphaFoldDB" id="A0A3G9GFN5"/>
<dbReference type="Proteomes" id="UP000198290">
    <property type="component" value="Chromosome"/>
</dbReference>
<organism evidence="2 3">
    <name type="scientific">Aquitalea magnusonii</name>
    <dbReference type="NCBI Taxonomy" id="332411"/>
    <lineage>
        <taxon>Bacteria</taxon>
        <taxon>Pseudomonadati</taxon>
        <taxon>Pseudomonadota</taxon>
        <taxon>Betaproteobacteria</taxon>
        <taxon>Neisseriales</taxon>
        <taxon>Chromobacteriaceae</taxon>
        <taxon>Aquitalea</taxon>
    </lineage>
</organism>